<proteinExistence type="predicted"/>
<dbReference type="EMBL" id="JADHEI010000009">
    <property type="protein sequence ID" value="MBF2734552.1"/>
    <property type="molecule type" value="Genomic_DNA"/>
</dbReference>
<comment type="caution">
    <text evidence="2">The sequence shown here is derived from an EMBL/GenBank/DDBJ whole genome shotgun (WGS) entry which is preliminary data.</text>
</comment>
<accession>A0A930UGQ5</accession>
<dbReference type="AlphaFoldDB" id="A0A930UGQ5"/>
<feature type="non-terminal residue" evidence="2">
    <location>
        <position position="1"/>
    </location>
</feature>
<gene>
    <name evidence="2" type="ORF">ISN26_00400</name>
</gene>
<feature type="region of interest" description="Disordered" evidence="1">
    <location>
        <begin position="59"/>
        <end position="87"/>
    </location>
</feature>
<evidence type="ECO:0000256" key="1">
    <source>
        <dbReference type="SAM" id="MobiDB-lite"/>
    </source>
</evidence>
<name>A0A930UGQ5_9GAMM</name>
<reference evidence="2" key="1">
    <citation type="submission" date="2020-10" db="EMBL/GenBank/DDBJ databases">
        <title>An improved Amphimedon queenslandica hologenome assembly reveals how three proteobacterial symbionts can extend the metabolic phenotypic of their marine sponge host.</title>
        <authorList>
            <person name="Degnan B."/>
            <person name="Degnan S."/>
            <person name="Xiang X."/>
        </authorList>
    </citation>
    <scope>NUCLEOTIDE SEQUENCE</scope>
    <source>
        <strain evidence="2">AqS2</strain>
    </source>
</reference>
<dbReference type="Gene3D" id="3.30.360.10">
    <property type="entry name" value="Dihydrodipicolinate Reductase, domain 2"/>
    <property type="match status" value="1"/>
</dbReference>
<dbReference type="SUPFAM" id="SSF55347">
    <property type="entry name" value="Glyceraldehyde-3-phosphate dehydrogenase-like, C-terminal domain"/>
    <property type="match status" value="1"/>
</dbReference>
<keyword evidence="3" id="KW-1185">Reference proteome</keyword>
<evidence type="ECO:0000313" key="3">
    <source>
        <dbReference type="Proteomes" id="UP000604381"/>
    </source>
</evidence>
<protein>
    <submittedName>
        <fullName evidence="2">Uncharacterized protein</fullName>
    </submittedName>
</protein>
<dbReference type="Proteomes" id="UP000604381">
    <property type="component" value="Unassembled WGS sequence"/>
</dbReference>
<sequence>LTCSQIAVGHENDLTIAVYCENGSVRWAQENPNELTLVQPYGSPARRLTRSGPELGEWAAAATRTPPGHPEGYLRRTPRPCPASPTA</sequence>
<organism evidence="2 3">
    <name type="scientific">Candidatus Amphirhobacter heronislandensis</name>
    <dbReference type="NCBI Taxonomy" id="1732024"/>
    <lineage>
        <taxon>Bacteria</taxon>
        <taxon>Pseudomonadati</taxon>
        <taxon>Pseudomonadota</taxon>
        <taxon>Gammaproteobacteria</taxon>
        <taxon>Candidatus Tethybacterales</taxon>
        <taxon>Candidatus Tethybacteraceae</taxon>
        <taxon>Candidatus Amphirhobacter</taxon>
    </lineage>
</organism>
<evidence type="ECO:0000313" key="2">
    <source>
        <dbReference type="EMBL" id="MBF2734552.1"/>
    </source>
</evidence>